<comment type="pathway">
    <text evidence="1 10">Sulfur metabolism; glutathione biosynthesis; glutathione from L-cysteine and L-glutamate: step 2/2.</text>
</comment>
<comment type="catalytic activity">
    <reaction evidence="10">
        <text>gamma-L-glutamyl-L-cysteine + glycine + ATP = glutathione + ADP + phosphate + H(+)</text>
        <dbReference type="Rhea" id="RHEA:13557"/>
        <dbReference type="ChEBI" id="CHEBI:15378"/>
        <dbReference type="ChEBI" id="CHEBI:30616"/>
        <dbReference type="ChEBI" id="CHEBI:43474"/>
        <dbReference type="ChEBI" id="CHEBI:57305"/>
        <dbReference type="ChEBI" id="CHEBI:57925"/>
        <dbReference type="ChEBI" id="CHEBI:58173"/>
        <dbReference type="ChEBI" id="CHEBI:456216"/>
        <dbReference type="EC" id="6.3.2.3"/>
    </reaction>
</comment>
<dbReference type="FunFam" id="3.40.50.1760:FF:000001">
    <property type="entry name" value="Glutathione synthetase"/>
    <property type="match status" value="1"/>
</dbReference>
<evidence type="ECO:0000256" key="6">
    <source>
        <dbReference type="ARBA" id="ARBA00022723"/>
    </source>
</evidence>
<dbReference type="GO" id="GO:0005829">
    <property type="term" value="C:cytosol"/>
    <property type="evidence" value="ECO:0007669"/>
    <property type="project" value="TreeGrafter"/>
</dbReference>
<evidence type="ECO:0000256" key="12">
    <source>
        <dbReference type="PIRSR" id="PIRSR001558-2"/>
    </source>
</evidence>
<feature type="binding site" evidence="11">
    <location>
        <position position="433"/>
    </location>
    <ligand>
        <name>ATP</name>
        <dbReference type="ChEBI" id="CHEBI:30616"/>
    </ligand>
</feature>
<dbReference type="GO" id="GO:0000287">
    <property type="term" value="F:magnesium ion binding"/>
    <property type="evidence" value="ECO:0007669"/>
    <property type="project" value="UniProtKB-UniRule"/>
</dbReference>
<feature type="binding site" evidence="13">
    <location>
        <begin position="174"/>
        <end position="177"/>
    </location>
    <ligand>
        <name>substrate</name>
    </ligand>
</feature>
<dbReference type="NCBIfam" id="TIGR01986">
    <property type="entry name" value="glut_syn_euk"/>
    <property type="match status" value="1"/>
</dbReference>
<keyword evidence="6 10" id="KW-0479">Metal-binding</keyword>
<proteinExistence type="inferred from homology"/>
<keyword evidence="4 10" id="KW-0436">Ligase</keyword>
<feature type="binding site" evidence="11">
    <location>
        <begin position="455"/>
        <end position="458"/>
    </location>
    <ligand>
        <name>ATP</name>
        <dbReference type="ChEBI" id="CHEBI:30616"/>
    </ligand>
</feature>
<dbReference type="Pfam" id="PF03199">
    <property type="entry name" value="GSH_synthase"/>
    <property type="match status" value="1"/>
</dbReference>
<evidence type="ECO:0000259" key="14">
    <source>
        <dbReference type="Pfam" id="PF03199"/>
    </source>
</evidence>
<evidence type="ECO:0000256" key="1">
    <source>
        <dbReference type="ARBA" id="ARBA00004965"/>
    </source>
</evidence>
<feature type="binding site" evidence="13">
    <location>
        <begin position="250"/>
        <end position="252"/>
    </location>
    <ligand>
        <name>substrate</name>
    </ligand>
</feature>
<dbReference type="InterPro" id="IPR014709">
    <property type="entry name" value="Glutathione_synthase_C_euk"/>
</dbReference>
<evidence type="ECO:0000256" key="7">
    <source>
        <dbReference type="ARBA" id="ARBA00022741"/>
    </source>
</evidence>
<evidence type="ECO:0000313" key="15">
    <source>
        <dbReference type="EMBL" id="KAK2604554.1"/>
    </source>
</evidence>
<dbReference type="PANTHER" id="PTHR11130">
    <property type="entry name" value="GLUTATHIONE SYNTHETASE"/>
    <property type="match status" value="1"/>
</dbReference>
<dbReference type="InterPro" id="IPR014049">
    <property type="entry name" value="Glutathione_synthase_N_euk"/>
</dbReference>
<feature type="binding site" evidence="11">
    <location>
        <position position="148"/>
    </location>
    <ligand>
        <name>substrate</name>
    </ligand>
</feature>
<evidence type="ECO:0000256" key="13">
    <source>
        <dbReference type="PIRSR" id="PIRSR001558-3"/>
    </source>
</evidence>
<feature type="binding site" evidence="11">
    <location>
        <position position="256"/>
    </location>
    <ligand>
        <name>substrate</name>
    </ligand>
</feature>
<comment type="subunit">
    <text evidence="3">Homodimer.</text>
</comment>
<evidence type="ECO:0000313" key="16">
    <source>
        <dbReference type="Proteomes" id="UP001265746"/>
    </source>
</evidence>
<dbReference type="Gene3D" id="3.30.1490.50">
    <property type="match status" value="1"/>
</dbReference>
<feature type="binding site" evidence="11">
    <location>
        <position position="508"/>
    </location>
    <ligand>
        <name>substrate</name>
    </ligand>
</feature>
<feature type="binding site" evidence="13">
    <location>
        <begin position="315"/>
        <end position="318"/>
    </location>
    <ligand>
        <name>substrate</name>
    </ligand>
</feature>
<gene>
    <name evidence="15" type="ORF">N8I77_007472</name>
</gene>
<dbReference type="Gene3D" id="3.30.1490.80">
    <property type="match status" value="1"/>
</dbReference>
<dbReference type="EC" id="6.3.2.3" evidence="10"/>
<dbReference type="Gene3D" id="3.30.470.20">
    <property type="entry name" value="ATP-grasp fold, B domain"/>
    <property type="match status" value="1"/>
</dbReference>
<feature type="binding site" evidence="11">
    <location>
        <begin position="422"/>
        <end position="431"/>
    </location>
    <ligand>
        <name>ATP</name>
        <dbReference type="ChEBI" id="CHEBI:30616"/>
    </ligand>
</feature>
<feature type="binding site" evidence="11">
    <location>
        <position position="481"/>
    </location>
    <ligand>
        <name>ATP</name>
        <dbReference type="ChEBI" id="CHEBI:30616"/>
    </ligand>
</feature>
<feature type="domain" description="Glutathione synthase substrate-binding" evidence="14">
    <location>
        <begin position="240"/>
        <end position="351"/>
    </location>
</feature>
<dbReference type="GO" id="GO:0005524">
    <property type="term" value="F:ATP binding"/>
    <property type="evidence" value="ECO:0007669"/>
    <property type="project" value="UniProtKB-UniRule"/>
</dbReference>
<feature type="binding site" evidence="11">
    <location>
        <position position="510"/>
    </location>
    <ligand>
        <name>ATP</name>
        <dbReference type="ChEBI" id="CHEBI:30616"/>
    </ligand>
</feature>
<feature type="binding site" evidence="12">
    <location>
        <position position="426"/>
    </location>
    <ligand>
        <name>Mg(2+)</name>
        <dbReference type="ChEBI" id="CHEBI:18420"/>
    </ligand>
</feature>
<keyword evidence="16" id="KW-1185">Reference proteome</keyword>
<comment type="caution">
    <text evidence="15">The sequence shown here is derived from an EMBL/GenBank/DDBJ whole genome shotgun (WGS) entry which is preliminary data.</text>
</comment>
<evidence type="ECO:0000256" key="10">
    <source>
        <dbReference type="PIRNR" id="PIRNR001558"/>
    </source>
</evidence>
<keyword evidence="5 10" id="KW-0317">Glutathione biosynthesis</keyword>
<dbReference type="PIRSF" id="PIRSF001558">
    <property type="entry name" value="GSHase"/>
    <property type="match status" value="1"/>
</dbReference>
<name>A0AAD9W1Y5_PHOAM</name>
<comment type="cofactor">
    <cofactor evidence="10 12">
        <name>Mg(2+)</name>
        <dbReference type="ChEBI" id="CHEBI:18420"/>
    </cofactor>
    <text evidence="10 12">Binds 1 Mg(2+) ion per subunit.</text>
</comment>
<evidence type="ECO:0000256" key="11">
    <source>
        <dbReference type="PIRSR" id="PIRSR001558-1"/>
    </source>
</evidence>
<dbReference type="Gene3D" id="3.40.50.1760">
    <property type="entry name" value="Glutathione synthase, substrate-binding domain superfamily, eukaryotic"/>
    <property type="match status" value="1"/>
</dbReference>
<reference evidence="15" key="1">
    <citation type="submission" date="2023-06" db="EMBL/GenBank/DDBJ databases">
        <authorList>
            <person name="Noh H."/>
        </authorList>
    </citation>
    <scope>NUCLEOTIDE SEQUENCE</scope>
    <source>
        <strain evidence="15">DUCC20226</strain>
    </source>
</reference>
<dbReference type="EMBL" id="JAUJFL010000004">
    <property type="protein sequence ID" value="KAK2604554.1"/>
    <property type="molecule type" value="Genomic_DNA"/>
</dbReference>
<evidence type="ECO:0000256" key="3">
    <source>
        <dbReference type="ARBA" id="ARBA00011738"/>
    </source>
</evidence>
<accession>A0AAD9W1Y5</accession>
<feature type="binding site" evidence="11">
    <location>
        <position position="516"/>
    </location>
    <ligand>
        <name>ATP</name>
        <dbReference type="ChEBI" id="CHEBI:30616"/>
    </ligand>
</feature>
<evidence type="ECO:0000256" key="8">
    <source>
        <dbReference type="ARBA" id="ARBA00022840"/>
    </source>
</evidence>
<evidence type="ECO:0000256" key="9">
    <source>
        <dbReference type="ARBA" id="ARBA00022842"/>
    </source>
</evidence>
<feature type="binding site" evidence="11">
    <location>
        <position position="354"/>
    </location>
    <ligand>
        <name>ATP</name>
        <dbReference type="ChEBI" id="CHEBI:30616"/>
    </ligand>
</feature>
<dbReference type="GO" id="GO:0004363">
    <property type="term" value="F:glutathione synthase activity"/>
    <property type="evidence" value="ECO:0007669"/>
    <property type="project" value="UniProtKB-UniRule"/>
</dbReference>
<feature type="binding site" evidence="11">
    <location>
        <position position="170"/>
    </location>
    <ligand>
        <name>ATP</name>
        <dbReference type="ChEBI" id="CHEBI:30616"/>
    </ligand>
</feature>
<feature type="binding site" evidence="12">
    <location>
        <position position="172"/>
    </location>
    <ligand>
        <name>Mg(2+)</name>
        <dbReference type="ChEBI" id="CHEBI:18420"/>
    </ligand>
</feature>
<dbReference type="Pfam" id="PF03917">
    <property type="entry name" value="GSH_synth_ATP"/>
    <property type="match status" value="1"/>
</dbReference>
<protein>
    <recommendedName>
        <fullName evidence="10">Glutathione synthetase</fullName>
        <shortName evidence="10">GSH-S</shortName>
        <ecNumber evidence="10">6.3.2.3</ecNumber>
    </recommendedName>
</protein>
<keyword evidence="8 10" id="KW-0067">ATP-binding</keyword>
<evidence type="ECO:0000256" key="5">
    <source>
        <dbReference type="ARBA" id="ARBA00022684"/>
    </source>
</evidence>
<feature type="binding site" evidence="12">
    <location>
        <position position="170"/>
    </location>
    <ligand>
        <name>Mg(2+)</name>
        <dbReference type="ChEBI" id="CHEBI:18420"/>
    </ligand>
</feature>
<dbReference type="Proteomes" id="UP001265746">
    <property type="component" value="Unassembled WGS sequence"/>
</dbReference>
<sequence>MYMVAQALTTESYPPNVDGAERERLVEVIKDWAIANGLAVRPPPSLVSAETDPEGVLATHVPVTLFPSPFPQVCFDQAKGVQKAYNELYAKVSQDEGFLAAMVKEVADGDEFIGNLWKVHSRVKEEGYVQACDPAFDFRTCLSLGLFRSDYMVHKDSADPSSVPKVKQVEFNTIASSFGGLSSSTCSLHKFLADTEYSFLKQPGAHGSLNLPTNDSVEGLAGGMRAAFKAYPKSELGLETCIIFLVQDGERNVFDQRHLEYALQRSASPRIPVFRLPFSETLKRTRIADTPKRQLLYRLPSNQDKEFEVAVIYMRAGYGPSDYPDATAWDARYHLERSAAIKCPTVLTQLAGAKKVQQVLATPRLSPSSAYELSRFVSEGSQAWKDLWETFTNIFPMDDSEAGLAARKLALDPEECKRYVLKPQREGGGNNCYRTSIPPFLKDLPEAHWKSYILMELITPPPVSNIILRNGKLEQGGVICELGIYGSCVWDQGTGKILHNEEAGYLLRTKGDQSEEGGVAAGFGCMDSCKLV</sequence>
<dbReference type="Gene3D" id="1.10.1080.10">
    <property type="entry name" value="Glutathione Synthetase, Chain A, domain 3"/>
    <property type="match status" value="1"/>
</dbReference>
<comment type="similarity">
    <text evidence="2 10">Belongs to the eukaryotic GSH synthase family.</text>
</comment>
<dbReference type="SUPFAM" id="SSF52440">
    <property type="entry name" value="PreATP-grasp domain"/>
    <property type="match status" value="1"/>
</dbReference>
<feature type="binding site" evidence="13">
    <location>
        <begin position="519"/>
        <end position="520"/>
    </location>
    <ligand>
        <name>substrate</name>
    </ligand>
</feature>
<dbReference type="AlphaFoldDB" id="A0AAD9W1Y5"/>
<dbReference type="InterPro" id="IPR005615">
    <property type="entry name" value="Glutathione_synthase"/>
</dbReference>
<evidence type="ECO:0000256" key="2">
    <source>
        <dbReference type="ARBA" id="ARBA00010385"/>
    </source>
</evidence>
<dbReference type="SUPFAM" id="SSF56059">
    <property type="entry name" value="Glutathione synthetase ATP-binding domain-like"/>
    <property type="match status" value="1"/>
</dbReference>
<keyword evidence="7 10" id="KW-0547">Nucleotide-binding</keyword>
<dbReference type="InterPro" id="IPR004887">
    <property type="entry name" value="GSH_synth_subst-bd"/>
</dbReference>
<dbReference type="GO" id="GO:0043295">
    <property type="term" value="F:glutathione binding"/>
    <property type="evidence" value="ECO:0007669"/>
    <property type="project" value="UniProtKB-UniRule"/>
</dbReference>
<dbReference type="PANTHER" id="PTHR11130:SF0">
    <property type="entry name" value="GLUTATHIONE SYNTHETASE"/>
    <property type="match status" value="1"/>
</dbReference>
<evidence type="ECO:0000256" key="4">
    <source>
        <dbReference type="ARBA" id="ARBA00022598"/>
    </source>
</evidence>
<organism evidence="15 16">
    <name type="scientific">Phomopsis amygdali</name>
    <name type="common">Fusicoccum amygdali</name>
    <dbReference type="NCBI Taxonomy" id="1214568"/>
    <lineage>
        <taxon>Eukaryota</taxon>
        <taxon>Fungi</taxon>
        <taxon>Dikarya</taxon>
        <taxon>Ascomycota</taxon>
        <taxon>Pezizomycotina</taxon>
        <taxon>Sordariomycetes</taxon>
        <taxon>Sordariomycetidae</taxon>
        <taxon>Diaporthales</taxon>
        <taxon>Diaporthaceae</taxon>
        <taxon>Diaporthe</taxon>
    </lineage>
</organism>
<dbReference type="InterPro" id="IPR037013">
    <property type="entry name" value="GSH-S_sub-bd_sf"/>
</dbReference>
<keyword evidence="9 10" id="KW-0460">Magnesium</keyword>
<dbReference type="InterPro" id="IPR016185">
    <property type="entry name" value="PreATP-grasp_dom_sf"/>
</dbReference>
<dbReference type="FunFam" id="3.30.1490.50:FF:000002">
    <property type="entry name" value="Glutathione synthetase"/>
    <property type="match status" value="1"/>
</dbReference>
<dbReference type="InterPro" id="IPR014042">
    <property type="entry name" value="Glutathione_synthase_a-hlx"/>
</dbReference>